<evidence type="ECO:0000256" key="1">
    <source>
        <dbReference type="SAM" id="Phobius"/>
    </source>
</evidence>
<keyword evidence="1" id="KW-0472">Membrane</keyword>
<accession>A0A9X7X8J8</accession>
<name>A0A9X7X8J8_STRDY</name>
<dbReference type="Proteomes" id="UP000347383">
    <property type="component" value="Chromosome"/>
</dbReference>
<keyword evidence="1" id="KW-0812">Transmembrane</keyword>
<sequence>MTITIDFGNFWEMLSALGTVGAVIVSLWLASRTEKTNLYIHSCIGYSQESGTGKHIFEIINVGKVPTTLIYEGISRFNWNLFNPETEFDGVVECTYNEKHLAASYASVLRPNESIILEVESDVMRQTIRNLIGEKKLNKLYFFIVDSTNRRHFTEISVEDIMEDV</sequence>
<evidence type="ECO:0000313" key="3">
    <source>
        <dbReference type="Proteomes" id="UP000347383"/>
    </source>
</evidence>
<feature type="transmembrane region" description="Helical" evidence="1">
    <location>
        <begin position="13"/>
        <end position="30"/>
    </location>
</feature>
<gene>
    <name evidence="2" type="ORF">EA457_06775</name>
</gene>
<proteinExistence type="predicted"/>
<dbReference type="EMBL" id="CP033165">
    <property type="protein sequence ID" value="QGH02264.1"/>
    <property type="molecule type" value="Genomic_DNA"/>
</dbReference>
<protein>
    <submittedName>
        <fullName evidence="2">Uncharacterized protein</fullName>
    </submittedName>
</protein>
<organism evidence="2 3">
    <name type="scientific">Streptococcus dysgalactiae subsp. dysgalactiae</name>
    <dbReference type="NCBI Taxonomy" id="99822"/>
    <lineage>
        <taxon>Bacteria</taxon>
        <taxon>Bacillati</taxon>
        <taxon>Bacillota</taxon>
        <taxon>Bacilli</taxon>
        <taxon>Lactobacillales</taxon>
        <taxon>Streptococcaceae</taxon>
        <taxon>Streptococcus</taxon>
    </lineage>
</organism>
<reference evidence="2 3" key="1">
    <citation type="submission" date="2018-10" db="EMBL/GenBank/DDBJ databases">
        <title>Comparative Genomics Analysis of the Streptococcus dysgalactiae subspecies dysgalactiae.</title>
        <authorList>
            <person name="Koh T.H."/>
            <person name="Abdul Rahman N."/>
            <person name="Sessions O.M."/>
        </authorList>
    </citation>
    <scope>NUCLEOTIDE SEQUENCE [LARGE SCALE GENOMIC DNA]</scope>
    <source>
        <strain evidence="2 3">DB60705-15</strain>
    </source>
</reference>
<evidence type="ECO:0000313" key="2">
    <source>
        <dbReference type="EMBL" id="QGH02264.1"/>
    </source>
</evidence>
<keyword evidence="1" id="KW-1133">Transmembrane helix</keyword>
<dbReference type="RefSeq" id="WP_155778192.1">
    <property type="nucleotide sequence ID" value="NZ_CP033165.1"/>
</dbReference>
<dbReference type="AlphaFoldDB" id="A0A9X7X8J8"/>